<dbReference type="PANTHER" id="PTHR34222">
    <property type="entry name" value="GAG_PRE-INTEGRS DOMAIN-CONTAINING PROTEIN"/>
    <property type="match status" value="1"/>
</dbReference>
<reference evidence="1 2" key="1">
    <citation type="journal article" date="2018" name="PLoS Genet.">
        <title>Population sequencing reveals clonal diversity and ancestral inbreeding in the grapevine cultivar Chardonnay.</title>
        <authorList>
            <person name="Roach M.J."/>
            <person name="Johnson D.L."/>
            <person name="Bohlmann J."/>
            <person name="van Vuuren H.J."/>
            <person name="Jones S.J."/>
            <person name="Pretorius I.S."/>
            <person name="Schmidt S.A."/>
            <person name="Borneman A.R."/>
        </authorList>
    </citation>
    <scope>NUCLEOTIDE SEQUENCE [LARGE SCALE GENOMIC DNA]</scope>
    <source>
        <strain evidence="2">cv. Chardonnay</strain>
        <tissue evidence="1">Leaf</tissue>
    </source>
</reference>
<accession>A0A438GUR4</accession>
<dbReference type="PANTHER" id="PTHR34222:SF99">
    <property type="entry name" value="PROTEIN, PUTATIVE-RELATED"/>
    <property type="match status" value="1"/>
</dbReference>
<dbReference type="EMBL" id="QGNW01000338">
    <property type="protein sequence ID" value="RVW75942.1"/>
    <property type="molecule type" value="Genomic_DNA"/>
</dbReference>
<evidence type="ECO:0000313" key="1">
    <source>
        <dbReference type="EMBL" id="RVW75942.1"/>
    </source>
</evidence>
<sequence>MDLLNQEGLSLSEQGSMDVNTYYTKLKILWDELKNYQLILVCHCGGTKSWLEYQQQEYIMQFLMGLNVSYAQTQTQIFMMNSFPLILKVFALVGQEKRQHIINQGPFSPINSLVPNISNSSTSIATTSFSPNQP</sequence>
<protein>
    <recommendedName>
        <fullName evidence="3">Retrotransposon gag domain-containing protein</fullName>
    </recommendedName>
</protein>
<comment type="caution">
    <text evidence="1">The sequence shown here is derived from an EMBL/GenBank/DDBJ whole genome shotgun (WGS) entry which is preliminary data.</text>
</comment>
<evidence type="ECO:0008006" key="3">
    <source>
        <dbReference type="Google" id="ProtNLM"/>
    </source>
</evidence>
<gene>
    <name evidence="1" type="ORF">CK203_051811</name>
</gene>
<name>A0A438GUR4_VITVI</name>
<organism evidence="1 2">
    <name type="scientific">Vitis vinifera</name>
    <name type="common">Grape</name>
    <dbReference type="NCBI Taxonomy" id="29760"/>
    <lineage>
        <taxon>Eukaryota</taxon>
        <taxon>Viridiplantae</taxon>
        <taxon>Streptophyta</taxon>
        <taxon>Embryophyta</taxon>
        <taxon>Tracheophyta</taxon>
        <taxon>Spermatophyta</taxon>
        <taxon>Magnoliopsida</taxon>
        <taxon>eudicotyledons</taxon>
        <taxon>Gunneridae</taxon>
        <taxon>Pentapetalae</taxon>
        <taxon>rosids</taxon>
        <taxon>Vitales</taxon>
        <taxon>Vitaceae</taxon>
        <taxon>Viteae</taxon>
        <taxon>Vitis</taxon>
    </lineage>
</organism>
<dbReference type="AlphaFoldDB" id="A0A438GUR4"/>
<dbReference type="Proteomes" id="UP000288805">
    <property type="component" value="Unassembled WGS sequence"/>
</dbReference>
<evidence type="ECO:0000313" key="2">
    <source>
        <dbReference type="Proteomes" id="UP000288805"/>
    </source>
</evidence>
<proteinExistence type="predicted"/>